<dbReference type="OrthoDB" id="3694242at2"/>
<protein>
    <submittedName>
        <fullName evidence="1">Uncharacterized protein</fullName>
    </submittedName>
</protein>
<accession>A0A066UDL0</accession>
<name>A0A066UDL0_9PSEU</name>
<organism evidence="1 2">
    <name type="scientific">Amycolatopsis rifamycinica</name>
    <dbReference type="NCBI Taxonomy" id="287986"/>
    <lineage>
        <taxon>Bacteria</taxon>
        <taxon>Bacillati</taxon>
        <taxon>Actinomycetota</taxon>
        <taxon>Actinomycetes</taxon>
        <taxon>Pseudonocardiales</taxon>
        <taxon>Pseudonocardiaceae</taxon>
        <taxon>Amycolatopsis</taxon>
    </lineage>
</organism>
<dbReference type="Proteomes" id="UP000027345">
    <property type="component" value="Unassembled WGS sequence"/>
</dbReference>
<dbReference type="STRING" id="287986.DV20_10390"/>
<proteinExistence type="predicted"/>
<comment type="caution">
    <text evidence="1">The sequence shown here is derived from an EMBL/GenBank/DDBJ whole genome shotgun (WGS) entry which is preliminary data.</text>
</comment>
<gene>
    <name evidence="1" type="ORF">DV20_10390</name>
</gene>
<dbReference type="RefSeq" id="WP_043778751.1">
    <property type="nucleotide sequence ID" value="NZ_JMQI01000021.1"/>
</dbReference>
<dbReference type="AlphaFoldDB" id="A0A066UDL0"/>
<evidence type="ECO:0000313" key="2">
    <source>
        <dbReference type="Proteomes" id="UP000027345"/>
    </source>
</evidence>
<dbReference type="EMBL" id="JMQI01000021">
    <property type="protein sequence ID" value="KDN22313.1"/>
    <property type="molecule type" value="Genomic_DNA"/>
</dbReference>
<keyword evidence="2" id="KW-1185">Reference proteome</keyword>
<evidence type="ECO:0000313" key="1">
    <source>
        <dbReference type="EMBL" id="KDN22313.1"/>
    </source>
</evidence>
<reference evidence="1 2" key="1">
    <citation type="submission" date="2014-05" db="EMBL/GenBank/DDBJ databases">
        <title>Draft genome sequence of Amycolatopsis rifamycinica DSM 46095.</title>
        <authorList>
            <person name="Lal R."/>
            <person name="Saxena A."/>
            <person name="Kumari R."/>
            <person name="Mukherjee U."/>
            <person name="Singh P."/>
            <person name="Sangwan N."/>
            <person name="Mahato N.K."/>
        </authorList>
    </citation>
    <scope>NUCLEOTIDE SEQUENCE [LARGE SCALE GENOMIC DNA]</scope>
    <source>
        <strain evidence="1 2">DSM 46095</strain>
    </source>
</reference>
<sequence>MDGIHFHGDVRAGTVNNAVHGDINTVHGGHQEIHRGFDARQVASLVRAVRAELDAARLPPATKDAVHDALDEVDRDVVHGRTDVGAKVRRARDLLRDAGGLATAGAGLWTAVRALAAAAGVPF</sequence>